<proteinExistence type="predicted"/>
<protein>
    <submittedName>
        <fullName evidence="1">Uncharacterized protein</fullName>
    </submittedName>
</protein>
<dbReference type="Proteomes" id="UP001218246">
    <property type="component" value="Unassembled WGS sequence"/>
</dbReference>
<dbReference type="EMBL" id="JARULN010000004">
    <property type="protein sequence ID" value="MDG5753665.1"/>
    <property type="molecule type" value="Genomic_DNA"/>
</dbReference>
<comment type="caution">
    <text evidence="1">The sequence shown here is derived from an EMBL/GenBank/DDBJ whole genome shotgun (WGS) entry which is preliminary data.</text>
</comment>
<evidence type="ECO:0000313" key="2">
    <source>
        <dbReference type="Proteomes" id="UP001218246"/>
    </source>
</evidence>
<gene>
    <name evidence="1" type="ORF">P6P90_06705</name>
</gene>
<sequence length="101" mass="11837">MSNVEKFTKPYFQIYGSQETGDYIITGVSKSGTSEVLHEIKQNRNTGLKEARLWIFRYVGTNQEWLNAHREIGEYVVKPKRLKNSWRSASLEEYISNIYNT</sequence>
<keyword evidence="2" id="KW-1185">Reference proteome</keyword>
<reference evidence="1 2" key="1">
    <citation type="submission" date="2023-04" db="EMBL/GenBank/DDBJ databases">
        <title>Ectobacillus antri isolated from activated sludge.</title>
        <authorList>
            <person name="Yan P."/>
            <person name="Liu X."/>
        </authorList>
    </citation>
    <scope>NUCLEOTIDE SEQUENCE [LARGE SCALE GENOMIC DNA]</scope>
    <source>
        <strain evidence="1 2">C18H</strain>
    </source>
</reference>
<evidence type="ECO:0000313" key="1">
    <source>
        <dbReference type="EMBL" id="MDG5753665.1"/>
    </source>
</evidence>
<organism evidence="1 2">
    <name type="scientific">Ectobacillus antri</name>
    <dbReference type="NCBI Taxonomy" id="2486280"/>
    <lineage>
        <taxon>Bacteria</taxon>
        <taxon>Bacillati</taxon>
        <taxon>Bacillota</taxon>
        <taxon>Bacilli</taxon>
        <taxon>Bacillales</taxon>
        <taxon>Bacillaceae</taxon>
        <taxon>Ectobacillus</taxon>
    </lineage>
</organism>
<name>A0ABT6H4U3_9BACI</name>
<dbReference type="RefSeq" id="WP_247085741.1">
    <property type="nucleotide sequence ID" value="NZ_JARRRY010000018.1"/>
</dbReference>
<accession>A0ABT6H4U3</accession>